<evidence type="ECO:0000256" key="1">
    <source>
        <dbReference type="ARBA" id="ARBA00004196"/>
    </source>
</evidence>
<comment type="caution">
    <text evidence="7">The sequence shown here is derived from an EMBL/GenBank/DDBJ whole genome shotgun (WGS) entry which is preliminary data.</text>
</comment>
<keyword evidence="5" id="KW-0175">Coiled coil</keyword>
<evidence type="ECO:0000259" key="6">
    <source>
        <dbReference type="PROSITE" id="PS50983"/>
    </source>
</evidence>
<comment type="subcellular location">
    <subcellularLocation>
        <location evidence="1">Cell envelope</location>
    </subcellularLocation>
</comment>
<comment type="similarity">
    <text evidence="2">Belongs to the bacterial solute-binding protein 8 family.</text>
</comment>
<dbReference type="PANTHER" id="PTHR30532">
    <property type="entry name" value="IRON III DICITRATE-BINDING PERIPLASMIC PROTEIN"/>
    <property type="match status" value="1"/>
</dbReference>
<sequence length="128" mass="13839">MTLGVTPVAKYSASGTVQEHLEPWLADLPTIDLMNDLSPQAALGFPPDLIMISSHFLPAEDYDTIAKVAPTYLFNGDPTDWRAQLGKVAELLGKQNVAEQKLAEYDDRVAEAKAQLANATEGKTIAIV</sequence>
<dbReference type="PROSITE" id="PS50983">
    <property type="entry name" value="FE_B12_PBP"/>
    <property type="match status" value="1"/>
</dbReference>
<accession>A0ABT6TTH5</accession>
<dbReference type="Pfam" id="PF01497">
    <property type="entry name" value="Peripla_BP_2"/>
    <property type="match status" value="1"/>
</dbReference>
<evidence type="ECO:0000256" key="4">
    <source>
        <dbReference type="ARBA" id="ARBA00022729"/>
    </source>
</evidence>
<dbReference type="PANTHER" id="PTHR30532:SF1">
    <property type="entry name" value="IRON(3+)-HYDROXAMATE-BINDING PROTEIN FHUD"/>
    <property type="match status" value="1"/>
</dbReference>
<evidence type="ECO:0000256" key="3">
    <source>
        <dbReference type="ARBA" id="ARBA00022448"/>
    </source>
</evidence>
<reference evidence="7" key="1">
    <citation type="submission" date="2023-04" db="EMBL/GenBank/DDBJ databases">
        <title>Comparative genomic analysis of Cohnella hashimotonis sp. nov., isolated from the International Space Station.</title>
        <authorList>
            <person name="Venkateswaran K."/>
            <person name="Simpson A."/>
        </authorList>
    </citation>
    <scope>NUCLEOTIDE SEQUENCE</scope>
    <source>
        <strain evidence="7">F6_2S_P_1</strain>
    </source>
</reference>
<dbReference type="InterPro" id="IPR051313">
    <property type="entry name" value="Bact_iron-sidero_bind"/>
</dbReference>
<keyword evidence="8" id="KW-1185">Reference proteome</keyword>
<evidence type="ECO:0000256" key="5">
    <source>
        <dbReference type="SAM" id="Coils"/>
    </source>
</evidence>
<feature type="coiled-coil region" evidence="5">
    <location>
        <begin position="88"/>
        <end position="122"/>
    </location>
</feature>
<dbReference type="InterPro" id="IPR002491">
    <property type="entry name" value="ABC_transptr_periplasmic_BD"/>
</dbReference>
<dbReference type="Gene3D" id="3.40.50.1980">
    <property type="entry name" value="Nitrogenase molybdenum iron protein domain"/>
    <property type="match status" value="2"/>
</dbReference>
<protein>
    <submittedName>
        <fullName evidence="7">ABC transporter substrate-binding protein</fullName>
    </submittedName>
</protein>
<proteinExistence type="inferred from homology"/>
<evidence type="ECO:0000256" key="2">
    <source>
        <dbReference type="ARBA" id="ARBA00008814"/>
    </source>
</evidence>
<dbReference type="Proteomes" id="UP001161691">
    <property type="component" value="Unassembled WGS sequence"/>
</dbReference>
<evidence type="ECO:0000313" key="8">
    <source>
        <dbReference type="Proteomes" id="UP001161691"/>
    </source>
</evidence>
<gene>
    <name evidence="7" type="ORF">KB449_29410</name>
</gene>
<organism evidence="7 8">
    <name type="scientific">Cohnella hashimotonis</name>
    <dbReference type="NCBI Taxonomy" id="2826895"/>
    <lineage>
        <taxon>Bacteria</taxon>
        <taxon>Bacillati</taxon>
        <taxon>Bacillota</taxon>
        <taxon>Bacilli</taxon>
        <taxon>Bacillales</taxon>
        <taxon>Paenibacillaceae</taxon>
        <taxon>Cohnella</taxon>
    </lineage>
</organism>
<dbReference type="SUPFAM" id="SSF53807">
    <property type="entry name" value="Helical backbone' metal receptor"/>
    <property type="match status" value="1"/>
</dbReference>
<keyword evidence="4" id="KW-0732">Signal</keyword>
<feature type="domain" description="Fe/B12 periplasmic-binding" evidence="6">
    <location>
        <begin position="1"/>
        <end position="128"/>
    </location>
</feature>
<name>A0ABT6TTH5_9BACL</name>
<evidence type="ECO:0000313" key="7">
    <source>
        <dbReference type="EMBL" id="MDI4649092.1"/>
    </source>
</evidence>
<dbReference type="RefSeq" id="WP_282911756.1">
    <property type="nucleotide sequence ID" value="NZ_JAGRPV010000001.1"/>
</dbReference>
<keyword evidence="3" id="KW-0813">Transport</keyword>
<dbReference type="EMBL" id="JAGRPV010000001">
    <property type="protein sequence ID" value="MDI4649092.1"/>
    <property type="molecule type" value="Genomic_DNA"/>
</dbReference>